<comment type="similarity">
    <text evidence="1 3">Belongs to the short-chain dehydrogenases/reductases (SDR) family.</text>
</comment>
<dbReference type="Gene3D" id="3.40.50.720">
    <property type="entry name" value="NAD(P)-binding Rossmann-like Domain"/>
    <property type="match status" value="1"/>
</dbReference>
<dbReference type="PANTHER" id="PTHR42879:SF6">
    <property type="entry name" value="NADPH-DEPENDENT REDUCTASE BACG"/>
    <property type="match status" value="1"/>
</dbReference>
<dbReference type="PRINTS" id="PR00080">
    <property type="entry name" value="SDRFAMILY"/>
</dbReference>
<dbReference type="GO" id="GO:0016491">
    <property type="term" value="F:oxidoreductase activity"/>
    <property type="evidence" value="ECO:0007669"/>
    <property type="project" value="UniProtKB-KW"/>
</dbReference>
<dbReference type="EMBL" id="NAPY01000059">
    <property type="protein sequence ID" value="MUL39072.1"/>
    <property type="molecule type" value="Genomic_DNA"/>
</dbReference>
<accession>A0A6N8G2G5</accession>
<keyword evidence="2" id="KW-0560">Oxidoreductase</keyword>
<evidence type="ECO:0000256" key="3">
    <source>
        <dbReference type="RuleBase" id="RU000363"/>
    </source>
</evidence>
<gene>
    <name evidence="5" type="ORF">BWI75_22915</name>
</gene>
<dbReference type="FunFam" id="3.40.50.720:FF:000084">
    <property type="entry name" value="Short-chain dehydrogenase reductase"/>
    <property type="match status" value="1"/>
</dbReference>
<evidence type="ECO:0000313" key="5">
    <source>
        <dbReference type="EMBL" id="MUL39072.1"/>
    </source>
</evidence>
<dbReference type="InterPro" id="IPR002347">
    <property type="entry name" value="SDR_fam"/>
</dbReference>
<dbReference type="PRINTS" id="PR00081">
    <property type="entry name" value="GDHRDH"/>
</dbReference>
<dbReference type="InterPro" id="IPR057326">
    <property type="entry name" value="KR_dom"/>
</dbReference>
<dbReference type="InterPro" id="IPR036291">
    <property type="entry name" value="NAD(P)-bd_dom_sf"/>
</dbReference>
<dbReference type="Pfam" id="PF00106">
    <property type="entry name" value="adh_short"/>
    <property type="match status" value="1"/>
</dbReference>
<evidence type="ECO:0000256" key="2">
    <source>
        <dbReference type="ARBA" id="ARBA00023002"/>
    </source>
</evidence>
<dbReference type="CDD" id="cd05233">
    <property type="entry name" value="SDR_c"/>
    <property type="match status" value="1"/>
</dbReference>
<evidence type="ECO:0000259" key="4">
    <source>
        <dbReference type="SMART" id="SM00822"/>
    </source>
</evidence>
<dbReference type="Proteomes" id="UP000441797">
    <property type="component" value="Unassembled WGS sequence"/>
</dbReference>
<reference evidence="5 6" key="1">
    <citation type="journal article" date="2019" name="Front. Microbiol.">
        <title>Genomic Features for Desiccation Tolerance and Sugar Biosynthesis in the Extremophile Gloeocapsopsis sp. UTEX B3054.</title>
        <authorList>
            <person name="Urrejola C."/>
            <person name="Alcorta J."/>
            <person name="Salas L."/>
            <person name="Vasquez M."/>
            <person name="Polz M.F."/>
            <person name="Vicuna R."/>
            <person name="Diez B."/>
        </authorList>
    </citation>
    <scope>NUCLEOTIDE SEQUENCE [LARGE SCALE GENOMIC DNA]</scope>
    <source>
        <strain evidence="5 6">1H9</strain>
    </source>
</reference>
<evidence type="ECO:0000313" key="6">
    <source>
        <dbReference type="Proteomes" id="UP000441797"/>
    </source>
</evidence>
<name>A0A6N8G2G5_9CHRO</name>
<protein>
    <submittedName>
        <fullName evidence="5">Oxidoreductase</fullName>
    </submittedName>
</protein>
<feature type="domain" description="Ketoreductase" evidence="4">
    <location>
        <begin position="8"/>
        <end position="191"/>
    </location>
</feature>
<organism evidence="5 6">
    <name type="scientific">Gloeocapsopsis dulcis AAB1 = 1H9</name>
    <dbReference type="NCBI Taxonomy" id="1433147"/>
    <lineage>
        <taxon>Bacteria</taxon>
        <taxon>Bacillati</taxon>
        <taxon>Cyanobacteriota</taxon>
        <taxon>Cyanophyceae</taxon>
        <taxon>Oscillatoriophycideae</taxon>
        <taxon>Chroococcales</taxon>
        <taxon>Chroococcaceae</taxon>
        <taxon>Gloeocapsopsis</taxon>
        <taxon>Gloeocapsopsis dulcis</taxon>
    </lineage>
</organism>
<dbReference type="RefSeq" id="WP_105221596.1">
    <property type="nucleotide sequence ID" value="NZ_CAWNSU010000104.1"/>
</dbReference>
<keyword evidence="6" id="KW-1185">Reference proteome</keyword>
<comment type="caution">
    <text evidence="5">The sequence shown here is derived from an EMBL/GenBank/DDBJ whole genome shotgun (WGS) entry which is preliminary data.</text>
</comment>
<proteinExistence type="inferred from homology"/>
<dbReference type="OrthoDB" id="9803333at2"/>
<dbReference type="SUPFAM" id="SSF51735">
    <property type="entry name" value="NAD(P)-binding Rossmann-fold domains"/>
    <property type="match status" value="1"/>
</dbReference>
<dbReference type="PANTHER" id="PTHR42879">
    <property type="entry name" value="3-OXOACYL-(ACYL-CARRIER-PROTEIN) REDUCTASE"/>
    <property type="match status" value="1"/>
</dbReference>
<dbReference type="AlphaFoldDB" id="A0A6N8G2G5"/>
<sequence length="264" mass="28334">MDLNLKNTLALVTGSTSGIGKAVAASLVREGASVIINGRSEERVATVVLELRALGNVHGVVADLATAVGTEQLIEQVSAIGPVDILVNNVGFFEFKPFFEVTDEEWSKLFDLNVMSGVRLARTLLKDMLERDWGRIVFVSSEAGVKPNPEMIHYSVTKTTQIALARGLAELTKGTRVTVNSALVAPTWTEGVETFLSKIAASQGTSVEALKTEYFKVDGFNSLLQRFATVDEIASLIVFLCSRNASAINGAAERVDGGMVRSIL</sequence>
<dbReference type="SMART" id="SM00822">
    <property type="entry name" value="PKS_KR"/>
    <property type="match status" value="1"/>
</dbReference>
<evidence type="ECO:0000256" key="1">
    <source>
        <dbReference type="ARBA" id="ARBA00006484"/>
    </source>
</evidence>
<dbReference type="InterPro" id="IPR050259">
    <property type="entry name" value="SDR"/>
</dbReference>